<dbReference type="PROSITE" id="PS51192">
    <property type="entry name" value="HELICASE_ATP_BIND_1"/>
    <property type="match status" value="1"/>
</dbReference>
<keyword evidence="4" id="KW-0067">ATP-binding</keyword>
<protein>
    <submittedName>
        <fullName evidence="11">DEAD/DEAH box helicase</fullName>
        <ecNumber evidence="11">3.6.4.-</ecNumber>
    </submittedName>
</protein>
<evidence type="ECO:0000259" key="9">
    <source>
        <dbReference type="PROSITE" id="PS51194"/>
    </source>
</evidence>
<dbReference type="InterPro" id="IPR050079">
    <property type="entry name" value="DEAD_box_RNA_helicase"/>
</dbReference>
<dbReference type="EC" id="3.6.4.-" evidence="11"/>
<evidence type="ECO:0000256" key="4">
    <source>
        <dbReference type="ARBA" id="ARBA00022840"/>
    </source>
</evidence>
<dbReference type="CDD" id="cd00268">
    <property type="entry name" value="DEADc"/>
    <property type="match status" value="1"/>
</dbReference>
<feature type="domain" description="Helicase ATP-binding" evidence="8">
    <location>
        <begin position="32"/>
        <end position="208"/>
    </location>
</feature>
<feature type="domain" description="DEAD-box RNA helicase Q" evidence="10">
    <location>
        <begin position="1"/>
        <end position="29"/>
    </location>
</feature>
<dbReference type="InterPro" id="IPR044742">
    <property type="entry name" value="DEAD/DEAH_RhlB"/>
</dbReference>
<sequence length="412" mass="46292">MSFKDLKLNRPILRAIAEMNYDEPTPVQEMTIPLVLEKKDIIVSAQTGTGKTAAFALPILQQLYDRQDATNQAKTAKALIISPTRELAIQIADNFKAYAQYTNLTTALVFGGTSVEPQIESLKKGVDILVATPGRLLDLHKQDVVNLDYVETLVLDEADLMLDMGFIDDVKKIERLCPKNKQVMLFSATMPYKVTQLASAILKDPETVKAAPISSAAENVQQLLYYVPKPKKIELCLHLLRDTIKGNIIIFRRTKFGVDKLEQTLIRNNYKAESLHGDKSQSERQQAYNNFKNKEAAILIATDVAARGLDIDQLDAVINFDLPNVPETYVHRIGRTGRAGHSGKSYSFCSADEKPYLASIQKLLFTQLEVEDNHPYPLDPKAKPEVHKKQGSKHKKGRKSVASKKNKKRWYK</sequence>
<dbReference type="GO" id="GO:0016787">
    <property type="term" value="F:hydrolase activity"/>
    <property type="evidence" value="ECO:0007669"/>
    <property type="project" value="UniProtKB-KW"/>
</dbReference>
<feature type="domain" description="Helicase C-terminal" evidence="9">
    <location>
        <begin position="219"/>
        <end position="382"/>
    </location>
</feature>
<feature type="short sequence motif" description="Q motif" evidence="6">
    <location>
        <begin position="1"/>
        <end position="29"/>
    </location>
</feature>
<organism evidence="11 12">
    <name type="scientific">Sediminicola arcticus</name>
    <dbReference type="NCBI Taxonomy" id="1574308"/>
    <lineage>
        <taxon>Bacteria</taxon>
        <taxon>Pseudomonadati</taxon>
        <taxon>Bacteroidota</taxon>
        <taxon>Flavobacteriia</taxon>
        <taxon>Flavobacteriales</taxon>
        <taxon>Flavobacteriaceae</taxon>
        <taxon>Sediminicola</taxon>
    </lineage>
</organism>
<evidence type="ECO:0000313" key="11">
    <source>
        <dbReference type="EMBL" id="MET6991569.1"/>
    </source>
</evidence>
<evidence type="ECO:0000256" key="7">
    <source>
        <dbReference type="SAM" id="MobiDB-lite"/>
    </source>
</evidence>
<keyword evidence="3 11" id="KW-0347">Helicase</keyword>
<accession>A0ABV2SWN9</accession>
<dbReference type="CDD" id="cd18787">
    <property type="entry name" value="SF2_C_DEAD"/>
    <property type="match status" value="1"/>
</dbReference>
<evidence type="ECO:0000256" key="6">
    <source>
        <dbReference type="PROSITE-ProRule" id="PRU00552"/>
    </source>
</evidence>
<dbReference type="SMART" id="SM00487">
    <property type="entry name" value="DEXDc"/>
    <property type="match status" value="1"/>
</dbReference>
<dbReference type="Pfam" id="PF00270">
    <property type="entry name" value="DEAD"/>
    <property type="match status" value="1"/>
</dbReference>
<dbReference type="Pfam" id="PF00271">
    <property type="entry name" value="Helicase_C"/>
    <property type="match status" value="1"/>
</dbReference>
<dbReference type="InterPro" id="IPR011545">
    <property type="entry name" value="DEAD/DEAH_box_helicase_dom"/>
</dbReference>
<dbReference type="PANTHER" id="PTHR47959:SF13">
    <property type="entry name" value="ATP-DEPENDENT RNA HELICASE RHLE"/>
    <property type="match status" value="1"/>
</dbReference>
<comment type="similarity">
    <text evidence="5">Belongs to the DEAD box helicase family.</text>
</comment>
<dbReference type="PROSITE" id="PS51194">
    <property type="entry name" value="HELICASE_CTER"/>
    <property type="match status" value="1"/>
</dbReference>
<dbReference type="PANTHER" id="PTHR47959">
    <property type="entry name" value="ATP-DEPENDENT RNA HELICASE RHLE-RELATED"/>
    <property type="match status" value="1"/>
</dbReference>
<evidence type="ECO:0000256" key="1">
    <source>
        <dbReference type="ARBA" id="ARBA00022741"/>
    </source>
</evidence>
<evidence type="ECO:0000256" key="2">
    <source>
        <dbReference type="ARBA" id="ARBA00022801"/>
    </source>
</evidence>
<dbReference type="RefSeq" id="WP_354616114.1">
    <property type="nucleotide sequence ID" value="NZ_JBEXAE010000006.1"/>
</dbReference>
<evidence type="ECO:0000256" key="5">
    <source>
        <dbReference type="ARBA" id="ARBA00038437"/>
    </source>
</evidence>
<evidence type="ECO:0000259" key="10">
    <source>
        <dbReference type="PROSITE" id="PS51195"/>
    </source>
</evidence>
<feature type="region of interest" description="Disordered" evidence="7">
    <location>
        <begin position="374"/>
        <end position="412"/>
    </location>
</feature>
<gene>
    <name evidence="11" type="ORF">ABXZ36_13030</name>
</gene>
<keyword evidence="1" id="KW-0547">Nucleotide-binding</keyword>
<proteinExistence type="inferred from homology"/>
<keyword evidence="2 11" id="KW-0378">Hydrolase</keyword>
<evidence type="ECO:0000313" key="12">
    <source>
        <dbReference type="Proteomes" id="UP001549799"/>
    </source>
</evidence>
<dbReference type="InterPro" id="IPR001650">
    <property type="entry name" value="Helicase_C-like"/>
</dbReference>
<dbReference type="Gene3D" id="3.40.50.300">
    <property type="entry name" value="P-loop containing nucleotide triphosphate hydrolases"/>
    <property type="match status" value="2"/>
</dbReference>
<dbReference type="Proteomes" id="UP001549799">
    <property type="component" value="Unassembled WGS sequence"/>
</dbReference>
<keyword evidence="12" id="KW-1185">Reference proteome</keyword>
<dbReference type="InterPro" id="IPR014001">
    <property type="entry name" value="Helicase_ATP-bd"/>
</dbReference>
<dbReference type="InterPro" id="IPR027417">
    <property type="entry name" value="P-loop_NTPase"/>
</dbReference>
<dbReference type="SUPFAM" id="SSF52540">
    <property type="entry name" value="P-loop containing nucleoside triphosphate hydrolases"/>
    <property type="match status" value="1"/>
</dbReference>
<evidence type="ECO:0000259" key="8">
    <source>
        <dbReference type="PROSITE" id="PS51192"/>
    </source>
</evidence>
<dbReference type="PROSITE" id="PS51195">
    <property type="entry name" value="Q_MOTIF"/>
    <property type="match status" value="1"/>
</dbReference>
<dbReference type="GO" id="GO:0004386">
    <property type="term" value="F:helicase activity"/>
    <property type="evidence" value="ECO:0007669"/>
    <property type="project" value="UniProtKB-KW"/>
</dbReference>
<dbReference type="SMART" id="SM00490">
    <property type="entry name" value="HELICc"/>
    <property type="match status" value="1"/>
</dbReference>
<name>A0ABV2SWN9_9FLAO</name>
<evidence type="ECO:0000256" key="3">
    <source>
        <dbReference type="ARBA" id="ARBA00022806"/>
    </source>
</evidence>
<reference evidence="11 12" key="1">
    <citation type="submission" date="2024-07" db="EMBL/GenBank/DDBJ databases">
        <title>The genome sequence of type strain Sediminicola arcticus GDMCC 1.2805.</title>
        <authorList>
            <person name="Liu Y."/>
        </authorList>
    </citation>
    <scope>NUCLEOTIDE SEQUENCE [LARGE SCALE GENOMIC DNA]</scope>
    <source>
        <strain evidence="11 12">GDMCC 1.2805</strain>
    </source>
</reference>
<dbReference type="EMBL" id="JBEXAE010000006">
    <property type="protein sequence ID" value="MET6991569.1"/>
    <property type="molecule type" value="Genomic_DNA"/>
</dbReference>
<dbReference type="InterPro" id="IPR014014">
    <property type="entry name" value="RNA_helicase_DEAD_Q_motif"/>
</dbReference>
<comment type="caution">
    <text evidence="11">The sequence shown here is derived from an EMBL/GenBank/DDBJ whole genome shotgun (WGS) entry which is preliminary data.</text>
</comment>
<feature type="compositionally biased region" description="Basic residues" evidence="7">
    <location>
        <begin position="389"/>
        <end position="412"/>
    </location>
</feature>